<dbReference type="RefSeq" id="WP_167993258.1">
    <property type="nucleotide sequence ID" value="NZ_JAATEM010000010.1"/>
</dbReference>
<name>A0ABX1A2D0_9ACTN</name>
<keyword evidence="1" id="KW-0472">Membrane</keyword>
<dbReference type="EMBL" id="JAATEM010000010">
    <property type="protein sequence ID" value="NJP50410.1"/>
    <property type="molecule type" value="Genomic_DNA"/>
</dbReference>
<dbReference type="Proteomes" id="UP000730591">
    <property type="component" value="Unassembled WGS sequence"/>
</dbReference>
<organism evidence="2 3">
    <name type="scientific">Streptomyces composti</name>
    <dbReference type="NCBI Taxonomy" id="2720025"/>
    <lineage>
        <taxon>Bacteria</taxon>
        <taxon>Bacillati</taxon>
        <taxon>Actinomycetota</taxon>
        <taxon>Actinomycetes</taxon>
        <taxon>Kitasatosporales</taxon>
        <taxon>Streptomycetaceae</taxon>
        <taxon>Streptomyces</taxon>
    </lineage>
</organism>
<keyword evidence="1" id="KW-1133">Transmembrane helix</keyword>
<reference evidence="2 3" key="1">
    <citation type="submission" date="2020-03" db="EMBL/GenBank/DDBJ databases">
        <title>WGS of actinomycetes isolated from Thailand.</title>
        <authorList>
            <person name="Thawai C."/>
        </authorList>
    </citation>
    <scope>NUCLEOTIDE SEQUENCE [LARGE SCALE GENOMIC DNA]</scope>
    <source>
        <strain evidence="2 3">SBST2-5</strain>
    </source>
</reference>
<accession>A0ABX1A2D0</accession>
<keyword evidence="3" id="KW-1185">Reference proteome</keyword>
<sequence>MTHTDTPEQQQEAPGFSTAQYIVPCLALVVGDTGVRRTYLAERPLLFWVFTAMVALGVLSAALQLKRLWTVHRRSPLPWWPRFLGLLLALFALYVACRTGVRMAG</sequence>
<evidence type="ECO:0000256" key="1">
    <source>
        <dbReference type="SAM" id="Phobius"/>
    </source>
</evidence>
<feature type="transmembrane region" description="Helical" evidence="1">
    <location>
        <begin position="83"/>
        <end position="101"/>
    </location>
</feature>
<evidence type="ECO:0000313" key="2">
    <source>
        <dbReference type="EMBL" id="NJP50410.1"/>
    </source>
</evidence>
<comment type="caution">
    <text evidence="2">The sequence shown here is derived from an EMBL/GenBank/DDBJ whole genome shotgun (WGS) entry which is preliminary data.</text>
</comment>
<protein>
    <submittedName>
        <fullName evidence="2">Cytochrome ubiquinol oxidase subunit I</fullName>
    </submittedName>
</protein>
<proteinExistence type="predicted"/>
<keyword evidence="1" id="KW-0812">Transmembrane</keyword>
<gene>
    <name evidence="2" type="ORF">HCJ93_10080</name>
</gene>
<evidence type="ECO:0000313" key="3">
    <source>
        <dbReference type="Proteomes" id="UP000730591"/>
    </source>
</evidence>
<feature type="transmembrane region" description="Helical" evidence="1">
    <location>
        <begin position="45"/>
        <end position="63"/>
    </location>
</feature>